<dbReference type="EMBL" id="HBIN01000512">
    <property type="protein sequence ID" value="CAE0429888.1"/>
    <property type="molecule type" value="Transcribed_RNA"/>
</dbReference>
<dbReference type="GO" id="GO:0016020">
    <property type="term" value="C:membrane"/>
    <property type="evidence" value="ECO:0007669"/>
    <property type="project" value="TreeGrafter"/>
</dbReference>
<feature type="transmembrane region" description="Helical" evidence="1">
    <location>
        <begin position="111"/>
        <end position="131"/>
    </location>
</feature>
<feature type="transmembrane region" description="Helical" evidence="1">
    <location>
        <begin position="7"/>
        <end position="26"/>
    </location>
</feature>
<proteinExistence type="predicted"/>
<keyword evidence="1" id="KW-0812">Transmembrane</keyword>
<sequence>MLAEVELVGAFSVTIIFWCVLYPGAIIKGIEVKNMTGLISVVVHVFNSVVMLLEFAVNKLDFNLHHLPYILVWPCFFSLYHNILHLVLELAGHDHCPNYPFFAMSKPWSSLYIPALTLGFVLFHLGTYRVFNFLEKVKIEYFVDAKHQSEVIKQIKTD</sequence>
<dbReference type="AlphaFoldDB" id="A0A7S3PE31"/>
<accession>A0A7S3PE31</accession>
<feature type="transmembrane region" description="Helical" evidence="1">
    <location>
        <begin position="38"/>
        <end position="57"/>
    </location>
</feature>
<dbReference type="PANTHER" id="PTHR12242">
    <property type="entry name" value="OS02G0130600 PROTEIN-RELATED"/>
    <property type="match status" value="1"/>
</dbReference>
<feature type="transmembrane region" description="Helical" evidence="1">
    <location>
        <begin position="69"/>
        <end position="91"/>
    </location>
</feature>
<keyword evidence="1" id="KW-1133">Transmembrane helix</keyword>
<keyword evidence="1" id="KW-0472">Membrane</keyword>
<evidence type="ECO:0000313" key="2">
    <source>
        <dbReference type="EMBL" id="CAE0429888.1"/>
    </source>
</evidence>
<gene>
    <name evidence="2" type="ORF">ASTO00021_LOCUS216</name>
</gene>
<organism evidence="2">
    <name type="scientific">Aplanochytrium stocchinoi</name>
    <dbReference type="NCBI Taxonomy" id="215587"/>
    <lineage>
        <taxon>Eukaryota</taxon>
        <taxon>Sar</taxon>
        <taxon>Stramenopiles</taxon>
        <taxon>Bigyra</taxon>
        <taxon>Labyrinthulomycetes</taxon>
        <taxon>Thraustochytrida</taxon>
        <taxon>Thraustochytriidae</taxon>
        <taxon>Aplanochytrium</taxon>
    </lineage>
</organism>
<reference evidence="2" key="1">
    <citation type="submission" date="2021-01" db="EMBL/GenBank/DDBJ databases">
        <authorList>
            <person name="Corre E."/>
            <person name="Pelletier E."/>
            <person name="Niang G."/>
            <person name="Scheremetjew M."/>
            <person name="Finn R."/>
            <person name="Kale V."/>
            <person name="Holt S."/>
            <person name="Cochrane G."/>
            <person name="Meng A."/>
            <person name="Brown T."/>
            <person name="Cohen L."/>
        </authorList>
    </citation>
    <scope>NUCLEOTIDE SEQUENCE</scope>
    <source>
        <strain evidence="2">GSBS06</strain>
    </source>
</reference>
<dbReference type="PANTHER" id="PTHR12242:SF22">
    <property type="entry name" value="OS02G0130600 PROTEIN"/>
    <property type="match status" value="1"/>
</dbReference>
<evidence type="ECO:0000256" key="1">
    <source>
        <dbReference type="SAM" id="Phobius"/>
    </source>
</evidence>
<name>A0A7S3PE31_9STRA</name>
<protein>
    <submittedName>
        <fullName evidence="2">Uncharacterized protein</fullName>
    </submittedName>
</protein>